<keyword evidence="2" id="KW-0472">Membrane</keyword>
<dbReference type="Proteomes" id="UP000762676">
    <property type="component" value="Unassembled WGS sequence"/>
</dbReference>
<feature type="transmembrane region" description="Helical" evidence="2">
    <location>
        <begin position="85"/>
        <end position="109"/>
    </location>
</feature>
<accession>A0AAV4IH91</accession>
<gene>
    <name evidence="3" type="ORF">ElyMa_004780400</name>
</gene>
<evidence type="ECO:0000313" key="4">
    <source>
        <dbReference type="Proteomes" id="UP000762676"/>
    </source>
</evidence>
<evidence type="ECO:0000256" key="2">
    <source>
        <dbReference type="SAM" id="Phobius"/>
    </source>
</evidence>
<keyword evidence="1" id="KW-0479">Metal-binding</keyword>
<organism evidence="3 4">
    <name type="scientific">Elysia marginata</name>
    <dbReference type="NCBI Taxonomy" id="1093978"/>
    <lineage>
        <taxon>Eukaryota</taxon>
        <taxon>Metazoa</taxon>
        <taxon>Spiralia</taxon>
        <taxon>Lophotrochozoa</taxon>
        <taxon>Mollusca</taxon>
        <taxon>Gastropoda</taxon>
        <taxon>Heterobranchia</taxon>
        <taxon>Euthyneura</taxon>
        <taxon>Panpulmonata</taxon>
        <taxon>Sacoglossa</taxon>
        <taxon>Placobranchoidea</taxon>
        <taxon>Plakobranchidae</taxon>
        <taxon>Elysia</taxon>
    </lineage>
</organism>
<reference evidence="3 4" key="1">
    <citation type="journal article" date="2021" name="Elife">
        <title>Chloroplast acquisition without the gene transfer in kleptoplastic sea slugs, Plakobranchus ocellatus.</title>
        <authorList>
            <person name="Maeda T."/>
            <person name="Takahashi S."/>
            <person name="Yoshida T."/>
            <person name="Shimamura S."/>
            <person name="Takaki Y."/>
            <person name="Nagai Y."/>
            <person name="Toyoda A."/>
            <person name="Suzuki Y."/>
            <person name="Arimoto A."/>
            <person name="Ishii H."/>
            <person name="Satoh N."/>
            <person name="Nishiyama T."/>
            <person name="Hasebe M."/>
            <person name="Maruyama T."/>
            <person name="Minagawa J."/>
            <person name="Obokata J."/>
            <person name="Shigenobu S."/>
        </authorList>
    </citation>
    <scope>NUCLEOTIDE SEQUENCE [LARGE SCALE GENOMIC DNA]</scope>
</reference>
<name>A0AAV4IH91_9GAST</name>
<keyword evidence="4" id="KW-1185">Reference proteome</keyword>
<comment type="caution">
    <text evidence="3">The sequence shown here is derived from an EMBL/GenBank/DDBJ whole genome shotgun (WGS) entry which is preliminary data.</text>
</comment>
<keyword evidence="2" id="KW-1133">Transmembrane helix</keyword>
<protein>
    <submittedName>
        <fullName evidence="3">Laccase</fullName>
    </submittedName>
</protein>
<dbReference type="AlphaFoldDB" id="A0AAV4IH91"/>
<evidence type="ECO:0000256" key="1">
    <source>
        <dbReference type="ARBA" id="ARBA00022723"/>
    </source>
</evidence>
<dbReference type="Gene3D" id="2.60.40.420">
    <property type="entry name" value="Cupredoxins - blue copper proteins"/>
    <property type="match status" value="1"/>
</dbReference>
<keyword evidence="2" id="KW-0812">Transmembrane</keyword>
<evidence type="ECO:0000313" key="3">
    <source>
        <dbReference type="EMBL" id="GFS09362.1"/>
    </source>
</evidence>
<dbReference type="SUPFAM" id="SSF49503">
    <property type="entry name" value="Cupredoxins"/>
    <property type="match status" value="1"/>
</dbReference>
<dbReference type="GO" id="GO:0005507">
    <property type="term" value="F:copper ion binding"/>
    <property type="evidence" value="ECO:0007669"/>
    <property type="project" value="InterPro"/>
</dbReference>
<proteinExistence type="predicted"/>
<dbReference type="PROSITE" id="PS00080">
    <property type="entry name" value="MULTICOPPER_OXIDASE2"/>
    <property type="match status" value="1"/>
</dbReference>
<sequence length="147" mass="16667">FWFFHCHIELHTELGMALIIQSGDVSQMPQPPNAFPKCKNWELQDEPPHGRHGNLTAVKQHATLASTATRVEICSERQLITAESVMIIGIAIMICLMLPAIMLLVLCCLRRLGKGRRSARSQSIRWSLHTQVPRYRSLSQGDHRGHH</sequence>
<dbReference type="EMBL" id="BMAT01009592">
    <property type="protein sequence ID" value="GFS09362.1"/>
    <property type="molecule type" value="Genomic_DNA"/>
</dbReference>
<feature type="non-terminal residue" evidence="3">
    <location>
        <position position="1"/>
    </location>
</feature>
<dbReference type="InterPro" id="IPR008972">
    <property type="entry name" value="Cupredoxin"/>
</dbReference>
<dbReference type="InterPro" id="IPR002355">
    <property type="entry name" value="Cu_oxidase_Cu_BS"/>
</dbReference>